<keyword evidence="11" id="KW-1185">Reference proteome</keyword>
<dbReference type="GO" id="GO:0007165">
    <property type="term" value="P:signal transduction"/>
    <property type="evidence" value="ECO:0007669"/>
    <property type="project" value="UniProtKB-KW"/>
</dbReference>
<accession>A0ABD2BHN0</accession>
<keyword evidence="9" id="KW-0807">Transducer</keyword>
<dbReference type="Proteomes" id="UP001607302">
    <property type="component" value="Unassembled WGS sequence"/>
</dbReference>
<protein>
    <submittedName>
        <fullName evidence="10">Odorant receptor 13a-like</fullName>
    </submittedName>
</protein>
<evidence type="ECO:0000313" key="10">
    <source>
        <dbReference type="EMBL" id="KAL2732150.1"/>
    </source>
</evidence>
<evidence type="ECO:0000256" key="9">
    <source>
        <dbReference type="ARBA" id="ARBA00023224"/>
    </source>
</evidence>
<dbReference type="GO" id="GO:0005886">
    <property type="term" value="C:plasma membrane"/>
    <property type="evidence" value="ECO:0007669"/>
    <property type="project" value="UniProtKB-SubCell"/>
</dbReference>
<keyword evidence="7" id="KW-0472">Membrane</keyword>
<dbReference type="AlphaFoldDB" id="A0ABD2BHN0"/>
<evidence type="ECO:0000256" key="5">
    <source>
        <dbReference type="ARBA" id="ARBA00022725"/>
    </source>
</evidence>
<evidence type="ECO:0000256" key="7">
    <source>
        <dbReference type="ARBA" id="ARBA00023136"/>
    </source>
</evidence>
<reference evidence="10 11" key="1">
    <citation type="journal article" date="2024" name="Ann. Entomol. Soc. Am.">
        <title>Genomic analyses of the southern and eastern yellowjacket wasps (Hymenoptera: Vespidae) reveal evolutionary signatures of social life.</title>
        <authorList>
            <person name="Catto M.A."/>
            <person name="Caine P.B."/>
            <person name="Orr S.E."/>
            <person name="Hunt B.G."/>
            <person name="Goodisman M.A.D."/>
        </authorList>
    </citation>
    <scope>NUCLEOTIDE SEQUENCE [LARGE SCALE GENOMIC DNA]</scope>
    <source>
        <strain evidence="10">233</strain>
        <tissue evidence="10">Head and thorax</tissue>
    </source>
</reference>
<keyword evidence="2" id="KW-1003">Cell membrane</keyword>
<keyword evidence="4" id="KW-0812">Transmembrane</keyword>
<gene>
    <name evidence="10" type="ORF">V1478_004334</name>
</gene>
<comment type="caution">
    <text evidence="10">The sequence shown here is derived from an EMBL/GenBank/DDBJ whole genome shotgun (WGS) entry which is preliminary data.</text>
</comment>
<proteinExistence type="predicted"/>
<evidence type="ECO:0000256" key="3">
    <source>
        <dbReference type="ARBA" id="ARBA00022606"/>
    </source>
</evidence>
<evidence type="ECO:0000256" key="2">
    <source>
        <dbReference type="ARBA" id="ARBA00022475"/>
    </source>
</evidence>
<evidence type="ECO:0000313" key="11">
    <source>
        <dbReference type="Proteomes" id="UP001607302"/>
    </source>
</evidence>
<evidence type="ECO:0000256" key="4">
    <source>
        <dbReference type="ARBA" id="ARBA00022692"/>
    </source>
</evidence>
<evidence type="ECO:0000256" key="1">
    <source>
        <dbReference type="ARBA" id="ARBA00004651"/>
    </source>
</evidence>
<keyword evidence="5" id="KW-0552">Olfaction</keyword>
<comment type="subcellular location">
    <subcellularLocation>
        <location evidence="1">Cell membrane</location>
        <topology evidence="1">Multi-pass membrane protein</topology>
    </subcellularLocation>
</comment>
<sequence>MHFSIIPLGMISKNYRKKSNRYINDEIYFCIQKTFVELPATISLLWKQKLYRLVQSVDPPHIPISFCVEPENCNIADANVSNDIKVLLRKLVMANFSIEYKLPYKIKPLLKPYDAKSYAFGCIYQFFGKTVVLSGYIGTDCLLACTGFHLTGQLAILKCRNTNLCDAIYHCDWYELSMINLKFLCICMVRARKPLQLTCAKFCVVSLCTFTEASYQHRYELQEKT</sequence>
<dbReference type="PANTHER" id="PTHR21137:SF35">
    <property type="entry name" value="ODORANT RECEPTOR 19A-RELATED"/>
    <property type="match status" value="1"/>
</dbReference>
<name>A0ABD2BHN0_VESSQ</name>
<dbReference type="EMBL" id="JAUDFV010000094">
    <property type="protein sequence ID" value="KAL2732150.1"/>
    <property type="molecule type" value="Genomic_DNA"/>
</dbReference>
<organism evidence="10 11">
    <name type="scientific">Vespula squamosa</name>
    <name type="common">Southern yellow jacket</name>
    <name type="synonym">Wasp</name>
    <dbReference type="NCBI Taxonomy" id="30214"/>
    <lineage>
        <taxon>Eukaryota</taxon>
        <taxon>Metazoa</taxon>
        <taxon>Ecdysozoa</taxon>
        <taxon>Arthropoda</taxon>
        <taxon>Hexapoda</taxon>
        <taxon>Insecta</taxon>
        <taxon>Pterygota</taxon>
        <taxon>Neoptera</taxon>
        <taxon>Endopterygota</taxon>
        <taxon>Hymenoptera</taxon>
        <taxon>Apocrita</taxon>
        <taxon>Aculeata</taxon>
        <taxon>Vespoidea</taxon>
        <taxon>Vespidae</taxon>
        <taxon>Vespinae</taxon>
        <taxon>Vespula</taxon>
    </lineage>
</organism>
<keyword evidence="8" id="KW-0675">Receptor</keyword>
<keyword evidence="6" id="KW-1133">Transmembrane helix</keyword>
<dbReference type="GO" id="GO:0007608">
    <property type="term" value="P:sensory perception of smell"/>
    <property type="evidence" value="ECO:0007669"/>
    <property type="project" value="UniProtKB-KW"/>
</dbReference>
<keyword evidence="3" id="KW-0716">Sensory transduction</keyword>
<dbReference type="PANTHER" id="PTHR21137">
    <property type="entry name" value="ODORANT RECEPTOR"/>
    <property type="match status" value="1"/>
</dbReference>
<dbReference type="Pfam" id="PF02949">
    <property type="entry name" value="7tm_6"/>
    <property type="match status" value="1"/>
</dbReference>
<dbReference type="InterPro" id="IPR004117">
    <property type="entry name" value="7tm6_olfct_rcpt"/>
</dbReference>
<evidence type="ECO:0000256" key="6">
    <source>
        <dbReference type="ARBA" id="ARBA00022989"/>
    </source>
</evidence>
<evidence type="ECO:0000256" key="8">
    <source>
        <dbReference type="ARBA" id="ARBA00023170"/>
    </source>
</evidence>